<dbReference type="SUPFAM" id="SSF53822">
    <property type="entry name" value="Periplasmic binding protein-like I"/>
    <property type="match status" value="1"/>
</dbReference>
<dbReference type="Gene3D" id="3.40.50.2300">
    <property type="match status" value="2"/>
</dbReference>
<evidence type="ECO:0000313" key="7">
    <source>
        <dbReference type="Proteomes" id="UP000251647"/>
    </source>
</evidence>
<reference evidence="6 7" key="1">
    <citation type="submission" date="2018-06" db="EMBL/GenBank/DDBJ databases">
        <authorList>
            <consortium name="Pathogen Informatics"/>
            <person name="Doyle S."/>
        </authorList>
    </citation>
    <scope>NUCLEOTIDE SEQUENCE [LARGE SCALE GENOMIC DNA]</scope>
    <source>
        <strain evidence="6 7">NCTC11647</strain>
    </source>
</reference>
<dbReference type="NCBIfam" id="NF007449">
    <property type="entry name" value="PRK10014.1"/>
    <property type="match status" value="1"/>
</dbReference>
<dbReference type="PROSITE" id="PS00356">
    <property type="entry name" value="HTH_LACI_1"/>
    <property type="match status" value="1"/>
</dbReference>
<dbReference type="InterPro" id="IPR028082">
    <property type="entry name" value="Peripla_BP_I"/>
</dbReference>
<evidence type="ECO:0000313" key="6">
    <source>
        <dbReference type="EMBL" id="SPY27040.1"/>
    </source>
</evidence>
<dbReference type="SMART" id="SM00354">
    <property type="entry name" value="HTH_LACI"/>
    <property type="match status" value="1"/>
</dbReference>
<evidence type="ECO:0000259" key="5">
    <source>
        <dbReference type="PROSITE" id="PS50932"/>
    </source>
</evidence>
<proteinExistence type="predicted"/>
<evidence type="ECO:0000256" key="3">
    <source>
        <dbReference type="ARBA" id="ARBA00023125"/>
    </source>
</evidence>
<keyword evidence="3" id="KW-0238">DNA-binding</keyword>
<protein>
    <submittedName>
        <fullName evidence="6">Degradation activator</fullName>
    </submittedName>
</protein>
<dbReference type="Pfam" id="PF00532">
    <property type="entry name" value="Peripla_BP_1"/>
    <property type="match status" value="1"/>
</dbReference>
<dbReference type="CDD" id="cd06289">
    <property type="entry name" value="PBP1_MalI-like"/>
    <property type="match status" value="1"/>
</dbReference>
<gene>
    <name evidence="6" type="primary">degA</name>
    <name evidence="6" type="ORF">NCTC11647_00041</name>
</gene>
<dbReference type="InterPro" id="IPR001761">
    <property type="entry name" value="Peripla_BP/Lac1_sug-bd_dom"/>
</dbReference>
<dbReference type="PROSITE" id="PS50932">
    <property type="entry name" value="HTH_LACI_2"/>
    <property type="match status" value="1"/>
</dbReference>
<dbReference type="InterPro" id="IPR000843">
    <property type="entry name" value="HTH_LacI"/>
</dbReference>
<keyword evidence="2" id="KW-0805">Transcription regulation</keyword>
<dbReference type="Proteomes" id="UP000251647">
    <property type="component" value="Unassembled WGS sequence"/>
</dbReference>
<evidence type="ECO:0000256" key="1">
    <source>
        <dbReference type="ARBA" id="ARBA00022491"/>
    </source>
</evidence>
<dbReference type="GO" id="GO:0000976">
    <property type="term" value="F:transcription cis-regulatory region binding"/>
    <property type="evidence" value="ECO:0007669"/>
    <property type="project" value="TreeGrafter"/>
</dbReference>
<dbReference type="EMBL" id="UATL01000001">
    <property type="protein sequence ID" value="SPY27040.1"/>
    <property type="molecule type" value="Genomic_DNA"/>
</dbReference>
<dbReference type="AlphaFoldDB" id="A0A2X1WZE6"/>
<dbReference type="Pfam" id="PF00356">
    <property type="entry name" value="LacI"/>
    <property type="match status" value="1"/>
</dbReference>
<feature type="domain" description="HTH lacI-type" evidence="5">
    <location>
        <begin position="14"/>
        <end position="68"/>
    </location>
</feature>
<dbReference type="PANTHER" id="PTHR30146:SF148">
    <property type="entry name" value="HTH-TYPE TRANSCRIPTIONAL REPRESSOR PURR-RELATED"/>
    <property type="match status" value="1"/>
</dbReference>
<dbReference type="SUPFAM" id="SSF47413">
    <property type="entry name" value="lambda repressor-like DNA-binding domains"/>
    <property type="match status" value="1"/>
</dbReference>
<accession>A0A2X1WZE6</accession>
<keyword evidence="4" id="KW-0804">Transcription</keyword>
<keyword evidence="1" id="KW-0678">Repressor</keyword>
<evidence type="ECO:0000256" key="2">
    <source>
        <dbReference type="ARBA" id="ARBA00023015"/>
    </source>
</evidence>
<sequence length="348" mass="37865">MTENKNEEMTIKKVKITDVAHHAGVSVSTVSLVLGNKGRISEATIAKVHQAIDELGYVCNKAAANLRSHQSNLIGLILRDITDPFYTEVTAGISQELEQHGLMLFLAQSNNDPEKLKQCVQSMVQQGVAGILFSPVRGVTSELLTMTKQAGVPTVCIAKASVSSEVDYIGPDNNFAAILATKHLIEQGHRHIAYVGGKSDSLTRAERIGGYCSTLMQYGLPFKPEWIIECNSSQKQAAENIERLLTQHPKITALLCHRPATAIGAIYGIKRAGKNIGRDQYIGQQVAILGFDDVPEAELTEPALSFIATSAKEIGHQAGKRLLARMKEPESPIQRLILPPQLIIRESA</sequence>
<dbReference type="GO" id="GO:0003700">
    <property type="term" value="F:DNA-binding transcription factor activity"/>
    <property type="evidence" value="ECO:0007669"/>
    <property type="project" value="TreeGrafter"/>
</dbReference>
<name>A0A2X1WZE6_PHODM</name>
<dbReference type="InterPro" id="IPR010982">
    <property type="entry name" value="Lambda_DNA-bd_dom_sf"/>
</dbReference>
<dbReference type="CDD" id="cd01392">
    <property type="entry name" value="HTH_LacI"/>
    <property type="match status" value="1"/>
</dbReference>
<organism evidence="6 7">
    <name type="scientific">Photobacterium damselae</name>
    <dbReference type="NCBI Taxonomy" id="38293"/>
    <lineage>
        <taxon>Bacteria</taxon>
        <taxon>Pseudomonadati</taxon>
        <taxon>Pseudomonadota</taxon>
        <taxon>Gammaproteobacteria</taxon>
        <taxon>Vibrionales</taxon>
        <taxon>Vibrionaceae</taxon>
        <taxon>Photobacterium</taxon>
    </lineage>
</organism>
<evidence type="ECO:0000256" key="4">
    <source>
        <dbReference type="ARBA" id="ARBA00023163"/>
    </source>
</evidence>
<dbReference type="PANTHER" id="PTHR30146">
    <property type="entry name" value="LACI-RELATED TRANSCRIPTIONAL REPRESSOR"/>
    <property type="match status" value="1"/>
</dbReference>
<dbReference type="Gene3D" id="1.10.260.40">
    <property type="entry name" value="lambda repressor-like DNA-binding domains"/>
    <property type="match status" value="1"/>
</dbReference>